<accession>A0A915KWL4</accession>
<keyword evidence="1" id="KW-1185">Reference proteome</keyword>
<dbReference type="Proteomes" id="UP000887565">
    <property type="component" value="Unplaced"/>
</dbReference>
<protein>
    <submittedName>
        <fullName evidence="2">Uncharacterized protein</fullName>
    </submittedName>
</protein>
<proteinExistence type="predicted"/>
<dbReference type="AlphaFoldDB" id="A0A915KWL4"/>
<evidence type="ECO:0000313" key="2">
    <source>
        <dbReference type="WBParaSite" id="nRc.2.0.1.t41920-RA"/>
    </source>
</evidence>
<evidence type="ECO:0000313" key="1">
    <source>
        <dbReference type="Proteomes" id="UP000887565"/>
    </source>
</evidence>
<dbReference type="WBParaSite" id="nRc.2.0.1.t41920-RA">
    <property type="protein sequence ID" value="nRc.2.0.1.t41920-RA"/>
    <property type="gene ID" value="nRc.2.0.1.g41920"/>
</dbReference>
<name>A0A915KWL4_ROMCU</name>
<organism evidence="1 2">
    <name type="scientific">Romanomermis culicivorax</name>
    <name type="common">Nematode worm</name>
    <dbReference type="NCBI Taxonomy" id="13658"/>
    <lineage>
        <taxon>Eukaryota</taxon>
        <taxon>Metazoa</taxon>
        <taxon>Ecdysozoa</taxon>
        <taxon>Nematoda</taxon>
        <taxon>Enoplea</taxon>
        <taxon>Dorylaimia</taxon>
        <taxon>Mermithida</taxon>
        <taxon>Mermithoidea</taxon>
        <taxon>Mermithidae</taxon>
        <taxon>Romanomermis</taxon>
    </lineage>
</organism>
<sequence>MDLQAERFKLLMIRSVGKDKQSLVKIAGTPDRVFAGMESENVKKVGLGKYLSCFKDDLTPRQRLFL</sequence>
<reference evidence="2" key="1">
    <citation type="submission" date="2022-11" db="UniProtKB">
        <authorList>
            <consortium name="WormBaseParasite"/>
        </authorList>
    </citation>
    <scope>IDENTIFICATION</scope>
</reference>